<protein>
    <submittedName>
        <fullName evidence="1">T9SS C-terminal target domain-containing protein</fullName>
    </submittedName>
</protein>
<reference evidence="1 2" key="1">
    <citation type="submission" date="2018-11" db="EMBL/GenBank/DDBJ databases">
        <title>Rufibacter latericius sp. nov., isolated from water in Baiyang Lake.</title>
        <authorList>
            <person name="Yang Y."/>
        </authorList>
    </citation>
    <scope>NUCLEOTIDE SEQUENCE [LARGE SCALE GENOMIC DNA]</scope>
    <source>
        <strain evidence="1 2">R-22-1c-1</strain>
    </source>
</reference>
<evidence type="ECO:0000313" key="1">
    <source>
        <dbReference type="EMBL" id="RNI26538.1"/>
    </source>
</evidence>
<dbReference type="RefSeq" id="WP_133306558.1">
    <property type="nucleotide sequence ID" value="NZ_RJJD01000007.1"/>
</dbReference>
<evidence type="ECO:0000313" key="2">
    <source>
        <dbReference type="Proteomes" id="UP000272117"/>
    </source>
</evidence>
<sequence length="676" mass="74067">GGTYYINGVEATTFNPTTPGEYWLTYRYTNPYTYCKGEAKCKIVVYPRPYVKIKECPKVCEGSYKFALTGGYPAGGTYYMKNAAGSFEPVTHFDPVKAGEYEVIYRYTDPYTYCKGEDKCVIKVYPAPTVSLKYCPKVCVGSEKFALTGGEPAGGTYYVDGVPATYFDPTTVGEYKLTYKYTDPYTYCKGEAHCYIKVVAAPTVTLKYCPKVCVGSEKFTLTGGEPAGGTYYVDGVAMTEFNPDKVGEYKLTYKYTDPYTYCKGEAHCYIKVVAAPEVTFKYCPEVCVGSDKFALTGGEPAGGTYYVDGQAMTHFDPTTPGVYKVTYKYTDPYTYCKGEAHCYIKVYEKPYVKLEAGTSYCDYYKVPTVKLTATASGGSGTGYSYVFTLPNGSTLADADGVIEVTQPGTYKVVVTDSRGCKAYDSVTPYFVPCKSYVGCTPGYWKNHLEAWYGCYDPNANFFITFGITDEQYFQGFASTLTLGEAVKLKGGGFNALSRHAVAALLNACHSGVYYQYTQGQILNAVKSAFEDGSATLGGTNYDSVEALKNELDRANNEGDCPLGNDSELEEISTVSSIADEGSRQGLQRTDINFTAHPNPFAQSATVNFTLREGGAYSLILYDLNGKVVREISSGVAEAGKAYSFTIDGEMAAGVYIARLKANKQVKVLRIMHRKDF</sequence>
<name>A0A3M9MPC3_9BACT</name>
<dbReference type="InterPro" id="IPR026444">
    <property type="entry name" value="Secre_tail"/>
</dbReference>
<keyword evidence="2" id="KW-1185">Reference proteome</keyword>
<dbReference type="InterPro" id="IPR013783">
    <property type="entry name" value="Ig-like_fold"/>
</dbReference>
<feature type="non-terminal residue" evidence="1">
    <location>
        <position position="1"/>
    </location>
</feature>
<dbReference type="OrthoDB" id="861786at2"/>
<accession>A0A3M9MPC3</accession>
<gene>
    <name evidence="1" type="ORF">EFB08_12030</name>
</gene>
<dbReference type="Proteomes" id="UP000272117">
    <property type="component" value="Unassembled WGS sequence"/>
</dbReference>
<proteinExistence type="predicted"/>
<organism evidence="1 2">
    <name type="scientific">Rufibacter latericius</name>
    <dbReference type="NCBI Taxonomy" id="2487040"/>
    <lineage>
        <taxon>Bacteria</taxon>
        <taxon>Pseudomonadati</taxon>
        <taxon>Bacteroidota</taxon>
        <taxon>Cytophagia</taxon>
        <taxon>Cytophagales</taxon>
        <taxon>Hymenobacteraceae</taxon>
        <taxon>Rufibacter</taxon>
    </lineage>
</organism>
<dbReference type="EMBL" id="RJJD01000007">
    <property type="protein sequence ID" value="RNI26538.1"/>
    <property type="molecule type" value="Genomic_DNA"/>
</dbReference>
<dbReference type="AlphaFoldDB" id="A0A3M9MPC3"/>
<dbReference type="NCBIfam" id="TIGR04183">
    <property type="entry name" value="Por_Secre_tail"/>
    <property type="match status" value="1"/>
</dbReference>
<dbReference type="Gene3D" id="2.60.40.10">
    <property type="entry name" value="Immunoglobulins"/>
    <property type="match status" value="1"/>
</dbReference>
<comment type="caution">
    <text evidence="1">The sequence shown here is derived from an EMBL/GenBank/DDBJ whole genome shotgun (WGS) entry which is preliminary data.</text>
</comment>